<evidence type="ECO:0000256" key="4">
    <source>
        <dbReference type="ARBA" id="ARBA00022737"/>
    </source>
</evidence>
<sequence length="424" mass="46685">VRLVNGTSLCSGRLEVKSDQSDQSWSSVCEDDFDQQDAEVVCRELGCGAPSVLQGALYGDGQSLMWTKEFQCEGHESVLLDCHNHTCSTETVVIVSEFCENLRLLLNINILKTKHATARHVGAGNSLISMFKCCYSSGWRRQGATSVANMHTLSLMSLAVKGSTNVTSSLFTNYFCLLRMKQMGTWEKVDNDMSLLNLKTADVVCGQLDCGSAVSTRNIMNEFYAVMWLIRTTCVQPKTAVREFCLLTFTFQICFCPKLVNGTSLCSGRLEVKSDQSDQSWSSVCEDDFDRQDAEVVCRELGCGVPSVLQGALYGESESPMWTKEFQCEGHESVLLDCRSSARNTGSAGKAPDEVKLVGGSNHCVGGLELKHEGNWRPVDIYSWDLVSAAVVCRQLDCGSALSIGRRDDLMLQTARPFLLCSLY</sequence>
<dbReference type="InterPro" id="IPR001190">
    <property type="entry name" value="SRCR"/>
</dbReference>
<keyword evidence="4" id="KW-0677">Repeat</keyword>
<feature type="domain" description="SRCR" evidence="8">
    <location>
        <begin position="257"/>
        <end position="394"/>
    </location>
</feature>
<dbReference type="InterPro" id="IPR036772">
    <property type="entry name" value="SRCR-like_dom_sf"/>
</dbReference>
<dbReference type="Proteomes" id="UP000694565">
    <property type="component" value="Unplaced"/>
</dbReference>
<comment type="subcellular location">
    <subcellularLocation>
        <location evidence="1">Secreted</location>
    </subcellularLocation>
</comment>
<keyword evidence="6" id="KW-0325">Glycoprotein</keyword>
<dbReference type="SUPFAM" id="SSF56487">
    <property type="entry name" value="SRCR-like"/>
    <property type="match status" value="4"/>
</dbReference>
<protein>
    <recommendedName>
        <fullName evidence="8">SRCR domain-containing protein</fullName>
    </recommendedName>
</protein>
<dbReference type="GO" id="GO:0016020">
    <property type="term" value="C:membrane"/>
    <property type="evidence" value="ECO:0007669"/>
    <property type="project" value="InterPro"/>
</dbReference>
<keyword evidence="2" id="KW-0964">Secreted</keyword>
<dbReference type="SMART" id="SM00202">
    <property type="entry name" value="SR"/>
    <property type="match status" value="3"/>
</dbReference>
<feature type="domain" description="SRCR" evidence="8">
    <location>
        <begin position="1"/>
        <end position="82"/>
    </location>
</feature>
<dbReference type="PROSITE" id="PS50287">
    <property type="entry name" value="SRCR_2"/>
    <property type="match status" value="2"/>
</dbReference>
<evidence type="ECO:0000256" key="5">
    <source>
        <dbReference type="ARBA" id="ARBA00023157"/>
    </source>
</evidence>
<dbReference type="Pfam" id="PF00530">
    <property type="entry name" value="SRCR"/>
    <property type="match status" value="3"/>
</dbReference>
<organism evidence="9 10">
    <name type="scientific">Cyclopterus lumpus</name>
    <name type="common">Lumpsucker</name>
    <dbReference type="NCBI Taxonomy" id="8103"/>
    <lineage>
        <taxon>Eukaryota</taxon>
        <taxon>Metazoa</taxon>
        <taxon>Chordata</taxon>
        <taxon>Craniata</taxon>
        <taxon>Vertebrata</taxon>
        <taxon>Euteleostomi</taxon>
        <taxon>Actinopterygii</taxon>
        <taxon>Neopterygii</taxon>
        <taxon>Teleostei</taxon>
        <taxon>Neoteleostei</taxon>
        <taxon>Acanthomorphata</taxon>
        <taxon>Eupercaria</taxon>
        <taxon>Perciformes</taxon>
        <taxon>Cottioidei</taxon>
        <taxon>Cottales</taxon>
        <taxon>Cyclopteridae</taxon>
        <taxon>Cyclopterus</taxon>
    </lineage>
</organism>
<proteinExistence type="predicted"/>
<keyword evidence="3" id="KW-0732">Signal</keyword>
<name>A0A8C2X292_CYCLU</name>
<evidence type="ECO:0000313" key="10">
    <source>
        <dbReference type="Proteomes" id="UP000694565"/>
    </source>
</evidence>
<keyword evidence="10" id="KW-1185">Reference proteome</keyword>
<dbReference type="AlphaFoldDB" id="A0A8C2X292"/>
<dbReference type="GeneTree" id="ENSGT00940000163299"/>
<dbReference type="PANTHER" id="PTHR19331:SF22">
    <property type="entry name" value="DELETED IN MALIGNANT BRAIN TUMORS 1 PROTEIN"/>
    <property type="match status" value="1"/>
</dbReference>
<comment type="caution">
    <text evidence="7">Lacks conserved residue(s) required for the propagation of feature annotation.</text>
</comment>
<dbReference type="Gene3D" id="3.10.250.10">
    <property type="entry name" value="SRCR-like domain"/>
    <property type="match status" value="3"/>
</dbReference>
<accession>A0A8C2X292</accession>
<evidence type="ECO:0000313" key="9">
    <source>
        <dbReference type="Ensembl" id="ENSCLMP00005012655.1"/>
    </source>
</evidence>
<feature type="disulfide bond" evidence="7">
    <location>
        <begin position="328"/>
        <end position="338"/>
    </location>
</feature>
<evidence type="ECO:0000256" key="7">
    <source>
        <dbReference type="PROSITE-ProRule" id="PRU00196"/>
    </source>
</evidence>
<evidence type="ECO:0000256" key="1">
    <source>
        <dbReference type="ARBA" id="ARBA00004613"/>
    </source>
</evidence>
<keyword evidence="5 7" id="KW-1015">Disulfide bond</keyword>
<evidence type="ECO:0000259" key="8">
    <source>
        <dbReference type="PROSITE" id="PS50287"/>
    </source>
</evidence>
<reference evidence="9" key="2">
    <citation type="submission" date="2025-09" db="UniProtKB">
        <authorList>
            <consortium name="Ensembl"/>
        </authorList>
    </citation>
    <scope>IDENTIFICATION</scope>
</reference>
<evidence type="ECO:0000256" key="6">
    <source>
        <dbReference type="ARBA" id="ARBA00023180"/>
    </source>
</evidence>
<reference evidence="9" key="1">
    <citation type="submission" date="2025-08" db="UniProtKB">
        <authorList>
            <consortium name="Ensembl"/>
        </authorList>
    </citation>
    <scope>IDENTIFICATION</scope>
</reference>
<dbReference type="PANTHER" id="PTHR19331">
    <property type="entry name" value="SCAVENGER RECEPTOR DOMAIN-CONTAINING"/>
    <property type="match status" value="1"/>
</dbReference>
<dbReference type="Ensembl" id="ENSCLMT00005013556.1">
    <property type="protein sequence ID" value="ENSCLMP00005012655.1"/>
    <property type="gene ID" value="ENSCLMG00005006767.1"/>
</dbReference>
<dbReference type="PRINTS" id="PR00258">
    <property type="entry name" value="SPERACTRCPTR"/>
</dbReference>
<dbReference type="FunFam" id="3.10.250.10:FF:000013">
    <property type="entry name" value="CD163 molecule like 1"/>
    <property type="match status" value="1"/>
</dbReference>
<evidence type="ECO:0000256" key="2">
    <source>
        <dbReference type="ARBA" id="ARBA00022525"/>
    </source>
</evidence>
<dbReference type="FunFam" id="3.10.250.10:FF:000004">
    <property type="entry name" value="Scavenger receptor cysteine-rich type 1 protein M130"/>
    <property type="match status" value="1"/>
</dbReference>
<evidence type="ECO:0000256" key="3">
    <source>
        <dbReference type="ARBA" id="ARBA00022729"/>
    </source>
</evidence>
<feature type="disulfide bond" evidence="7">
    <location>
        <begin position="72"/>
        <end position="82"/>
    </location>
</feature>